<dbReference type="InterPro" id="IPR020904">
    <property type="entry name" value="Sc_DH/Rdtase_CS"/>
</dbReference>
<keyword evidence="5" id="KW-1185">Reference proteome</keyword>
<evidence type="ECO:0000313" key="4">
    <source>
        <dbReference type="EMBL" id="KAK6173947.1"/>
    </source>
</evidence>
<dbReference type="SUPFAM" id="SSF51735">
    <property type="entry name" value="NAD(P)-binding Rossmann-fold domains"/>
    <property type="match status" value="1"/>
</dbReference>
<protein>
    <recommendedName>
        <fullName evidence="6">Estradiol 17-beta-dehydrogenase 2</fullName>
    </recommendedName>
</protein>
<evidence type="ECO:0000256" key="2">
    <source>
        <dbReference type="RuleBase" id="RU000363"/>
    </source>
</evidence>
<dbReference type="AlphaFoldDB" id="A0AAN8JAV2"/>
<dbReference type="PRINTS" id="PR00080">
    <property type="entry name" value="SDRFAMILY"/>
</dbReference>
<proteinExistence type="inferred from homology"/>
<dbReference type="GO" id="GO:0016491">
    <property type="term" value="F:oxidoreductase activity"/>
    <property type="evidence" value="ECO:0007669"/>
    <property type="project" value="UniProtKB-KW"/>
</dbReference>
<organism evidence="4 5">
    <name type="scientific">Patella caerulea</name>
    <name type="common">Rayed Mediterranean limpet</name>
    <dbReference type="NCBI Taxonomy" id="87958"/>
    <lineage>
        <taxon>Eukaryota</taxon>
        <taxon>Metazoa</taxon>
        <taxon>Spiralia</taxon>
        <taxon>Lophotrochozoa</taxon>
        <taxon>Mollusca</taxon>
        <taxon>Gastropoda</taxon>
        <taxon>Patellogastropoda</taxon>
        <taxon>Patelloidea</taxon>
        <taxon>Patellidae</taxon>
        <taxon>Patella</taxon>
    </lineage>
</organism>
<dbReference type="Proteomes" id="UP001347796">
    <property type="component" value="Unassembled WGS sequence"/>
</dbReference>
<dbReference type="PRINTS" id="PR00081">
    <property type="entry name" value="GDHRDH"/>
</dbReference>
<sequence>MARDIIIIPIMSSSSIFTLCLSTFDHILVTCLPVIIYLSYLCGKLLYTPVNINFKLLFHVLGISGSTFFLPCVFTPGFSLLINLCLGIYLIKQIPMLWLPAEGKAVLITGCDQGIGHELAKKLDSLGFQVFAGCLFKDGAGEKELVDSCSSRLQTVQLDVRDTTQIDLAVKEVTSALGNNKLWGIVNNAGICYIGNVEMMTVEDMQKIMAVNYFGAVNICKAFLPLLRRSKGRLVNIASNAGLAPIPLMGVYCASKAALASMTEVWRYELQAWGIKVSMIIPSGYKTGILNYDKVQTAERWWTAANDTVKRDYGKECFYVKFKMPDHESVLNNDLTSILDAMVDALLSHNPQPWYYRGLLSRCLPFLYLHLPTFIGDQIIKLMADWFDFMPQALIRDSKTA</sequence>
<reference evidence="4 5" key="1">
    <citation type="submission" date="2024-01" db="EMBL/GenBank/DDBJ databases">
        <title>The genome of the rayed Mediterranean limpet Patella caerulea (Linnaeus, 1758).</title>
        <authorList>
            <person name="Anh-Thu Weber A."/>
            <person name="Halstead-Nussloch G."/>
        </authorList>
    </citation>
    <scope>NUCLEOTIDE SEQUENCE [LARGE SCALE GENOMIC DNA]</scope>
    <source>
        <strain evidence="4">AATW-2023a</strain>
        <tissue evidence="4">Whole specimen</tissue>
    </source>
</reference>
<feature type="transmembrane region" description="Helical" evidence="3">
    <location>
        <begin position="68"/>
        <end position="91"/>
    </location>
</feature>
<evidence type="ECO:0008006" key="6">
    <source>
        <dbReference type="Google" id="ProtNLM"/>
    </source>
</evidence>
<keyword evidence="3" id="KW-0812">Transmembrane</keyword>
<evidence type="ECO:0000313" key="5">
    <source>
        <dbReference type="Proteomes" id="UP001347796"/>
    </source>
</evidence>
<evidence type="ECO:0000256" key="3">
    <source>
        <dbReference type="SAM" id="Phobius"/>
    </source>
</evidence>
<comment type="similarity">
    <text evidence="2">Belongs to the short-chain dehydrogenases/reductases (SDR) family.</text>
</comment>
<name>A0AAN8JAV2_PATCE</name>
<dbReference type="InterPro" id="IPR036291">
    <property type="entry name" value="NAD(P)-bd_dom_sf"/>
</dbReference>
<dbReference type="GO" id="GO:0008202">
    <property type="term" value="P:steroid metabolic process"/>
    <property type="evidence" value="ECO:0007669"/>
    <property type="project" value="TreeGrafter"/>
</dbReference>
<feature type="transmembrane region" description="Helical" evidence="3">
    <location>
        <begin position="6"/>
        <end position="24"/>
    </location>
</feature>
<accession>A0AAN8JAV2</accession>
<keyword evidence="1" id="KW-0560">Oxidoreductase</keyword>
<dbReference type="Pfam" id="PF00106">
    <property type="entry name" value="adh_short"/>
    <property type="match status" value="1"/>
</dbReference>
<comment type="caution">
    <text evidence="4">The sequence shown here is derived from an EMBL/GenBank/DDBJ whole genome shotgun (WGS) entry which is preliminary data.</text>
</comment>
<dbReference type="InterPro" id="IPR002347">
    <property type="entry name" value="SDR_fam"/>
</dbReference>
<gene>
    <name evidence="4" type="ORF">SNE40_017313</name>
</gene>
<dbReference type="EMBL" id="JAZGQO010000011">
    <property type="protein sequence ID" value="KAK6173947.1"/>
    <property type="molecule type" value="Genomic_DNA"/>
</dbReference>
<feature type="transmembrane region" description="Helical" evidence="3">
    <location>
        <begin position="31"/>
        <end position="48"/>
    </location>
</feature>
<keyword evidence="3" id="KW-1133">Transmembrane helix</keyword>
<dbReference type="PANTHER" id="PTHR43313:SF50">
    <property type="entry name" value="GH26015P"/>
    <property type="match status" value="1"/>
</dbReference>
<keyword evidence="3" id="KW-0472">Membrane</keyword>
<evidence type="ECO:0000256" key="1">
    <source>
        <dbReference type="ARBA" id="ARBA00023002"/>
    </source>
</evidence>
<dbReference type="PANTHER" id="PTHR43313">
    <property type="entry name" value="SHORT-CHAIN DEHYDROGENASE/REDUCTASE FAMILY 9C"/>
    <property type="match status" value="1"/>
</dbReference>
<dbReference type="Gene3D" id="3.40.50.720">
    <property type="entry name" value="NAD(P)-binding Rossmann-like Domain"/>
    <property type="match status" value="1"/>
</dbReference>
<dbReference type="PROSITE" id="PS00061">
    <property type="entry name" value="ADH_SHORT"/>
    <property type="match status" value="1"/>
</dbReference>